<accession>A0A0X3P0D6</accession>
<gene>
    <name evidence="1" type="ORF">TR147558</name>
</gene>
<protein>
    <submittedName>
        <fullName evidence="1">Uncharacterized protein</fullName>
    </submittedName>
</protein>
<reference evidence="1" key="1">
    <citation type="submission" date="2016-01" db="EMBL/GenBank/DDBJ databases">
        <title>Reference transcriptome for the parasite Schistocephalus solidus: insights into the molecular evolution of parasitism.</title>
        <authorList>
            <person name="Hebert F.O."/>
            <person name="Grambauer S."/>
            <person name="Barber I."/>
            <person name="Landry C.R."/>
            <person name="Aubin-Horth N."/>
        </authorList>
    </citation>
    <scope>NUCLEOTIDE SEQUENCE</scope>
</reference>
<sequence>MGALEETGSLLIISHAPAFSGFILTAVLSPCPAARHFFVFLRDDRSILLGLFPVFCWSYSDRMMGKTPVDTRAHLLWCSKTPQSLGPEKSATGLVNFSVQPVWCIAG</sequence>
<dbReference type="AlphaFoldDB" id="A0A0X3P0D6"/>
<evidence type="ECO:0000313" key="1">
    <source>
        <dbReference type="EMBL" id="JAP44850.1"/>
    </source>
</evidence>
<organism evidence="1">
    <name type="scientific">Schistocephalus solidus</name>
    <name type="common">Tapeworm</name>
    <dbReference type="NCBI Taxonomy" id="70667"/>
    <lineage>
        <taxon>Eukaryota</taxon>
        <taxon>Metazoa</taxon>
        <taxon>Spiralia</taxon>
        <taxon>Lophotrochozoa</taxon>
        <taxon>Platyhelminthes</taxon>
        <taxon>Cestoda</taxon>
        <taxon>Eucestoda</taxon>
        <taxon>Diphyllobothriidea</taxon>
        <taxon>Diphyllobothriidae</taxon>
        <taxon>Schistocephalus</taxon>
    </lineage>
</organism>
<dbReference type="EMBL" id="GEEE01018375">
    <property type="protein sequence ID" value="JAP44850.1"/>
    <property type="molecule type" value="Transcribed_RNA"/>
</dbReference>
<proteinExistence type="predicted"/>
<name>A0A0X3P0D6_SCHSO</name>